<feature type="transmembrane region" description="Helical" evidence="1">
    <location>
        <begin position="291"/>
        <end position="313"/>
    </location>
</feature>
<dbReference type="EMBL" id="MTEJ01000726">
    <property type="protein sequence ID" value="OQW98955.1"/>
    <property type="molecule type" value="Genomic_DNA"/>
</dbReference>
<protein>
    <submittedName>
        <fullName evidence="2">Uncharacterized protein</fullName>
    </submittedName>
</protein>
<keyword evidence="1" id="KW-0812">Transmembrane</keyword>
<comment type="caution">
    <text evidence="2">The sequence shown here is derived from an EMBL/GenBank/DDBJ whole genome shotgun (WGS) entry which is preliminary data.</text>
</comment>
<keyword evidence="1" id="KW-0472">Membrane</keyword>
<accession>A0A1Y1Q7X7</accession>
<dbReference type="AlphaFoldDB" id="A0A1Y1Q7X7"/>
<name>A0A1Y1Q7X7_9GAMM</name>
<sequence>MPEEQLQLNRTTTAAYATLQDMPTLPAFVKIERRLDLGLDWYVTTTIRRVSDSAAPISLAIPLLKGEQPLSEQFTIKDNALQINLKPQQASVEWTSRLPQTDTFALTASDNSAWLEEWRVAASPVWHVVATGLPVNAYEEADAQGTLLWKPWAGETLTLAVNRPQGVEGQTVTLLASQTQVDVGKRARDVTLRLNLHSSRGSQHSIRLPEGTVLQSLTIDGTKQAIQQQQNTVLLPLLPKKQEAVLEWQEAGALPLHYTFPAVDLGLPSVNAEAHLTVPQDRWILWAHGPLLGPAVLFWGVLVVLLVLAVLLGRSGITPLKSWQWFLLGVGLSQSSSLLMVLMAFWLIALALRGKLAVETWQRSALAV</sequence>
<feature type="transmembrane region" description="Helical" evidence="1">
    <location>
        <begin position="325"/>
        <end position="352"/>
    </location>
</feature>
<evidence type="ECO:0000313" key="3">
    <source>
        <dbReference type="Proteomes" id="UP000192491"/>
    </source>
</evidence>
<dbReference type="Proteomes" id="UP000192491">
    <property type="component" value="Unassembled WGS sequence"/>
</dbReference>
<reference evidence="2 3" key="1">
    <citation type="submission" date="2017-01" db="EMBL/GenBank/DDBJ databases">
        <title>Novel large sulfur bacteria in the metagenomes of groundwater-fed chemosynthetic microbial mats in the Lake Huron basin.</title>
        <authorList>
            <person name="Sharrar A.M."/>
            <person name="Flood B.E."/>
            <person name="Bailey J.V."/>
            <person name="Jones D.S."/>
            <person name="Biddanda B."/>
            <person name="Ruberg S.A."/>
            <person name="Marcus D.N."/>
            <person name="Dick G.J."/>
        </authorList>
    </citation>
    <scope>NUCLEOTIDE SEQUENCE [LARGE SCALE GENOMIC DNA]</scope>
    <source>
        <strain evidence="2">A8</strain>
    </source>
</reference>
<keyword evidence="1" id="KW-1133">Transmembrane helix</keyword>
<gene>
    <name evidence="2" type="ORF">BWK73_51465</name>
</gene>
<proteinExistence type="predicted"/>
<evidence type="ECO:0000313" key="2">
    <source>
        <dbReference type="EMBL" id="OQW98955.1"/>
    </source>
</evidence>
<organism evidence="2 3">
    <name type="scientific">Thiothrix lacustris</name>
    <dbReference type="NCBI Taxonomy" id="525917"/>
    <lineage>
        <taxon>Bacteria</taxon>
        <taxon>Pseudomonadati</taxon>
        <taxon>Pseudomonadota</taxon>
        <taxon>Gammaproteobacteria</taxon>
        <taxon>Thiotrichales</taxon>
        <taxon>Thiotrichaceae</taxon>
        <taxon>Thiothrix</taxon>
    </lineage>
</organism>
<evidence type="ECO:0000256" key="1">
    <source>
        <dbReference type="SAM" id="Phobius"/>
    </source>
</evidence>